<sequence>MCFGQEPSRFNLMRETCVATEASLWRIRSPKREREREREHRRNGRINNNTHMNPGAANCCKVFQLTTRQQDRQRQKTWRFVYMEEEEEIGVRCAQCDDALIDPHVSEAGATGASDAAHTLRLYEAPEGRKLEIPVPCD</sequence>
<dbReference type="AlphaFoldDB" id="A0A2K1KH85"/>
<feature type="region of interest" description="Disordered" evidence="1">
    <location>
        <begin position="29"/>
        <end position="55"/>
    </location>
</feature>
<proteinExistence type="predicted"/>
<feature type="compositionally biased region" description="Basic and acidic residues" evidence="1">
    <location>
        <begin position="30"/>
        <end position="40"/>
    </location>
</feature>
<protein>
    <submittedName>
        <fullName evidence="2 3">Uncharacterized protein</fullName>
    </submittedName>
</protein>
<accession>A0A2K1KH85</accession>
<name>A0A2K1KH85_PHYPA</name>
<evidence type="ECO:0000313" key="2">
    <source>
        <dbReference type="EMBL" id="PNR53137.1"/>
    </source>
</evidence>
<reference evidence="2 4" key="2">
    <citation type="journal article" date="2018" name="Plant J.">
        <title>The Physcomitrella patens chromosome-scale assembly reveals moss genome structure and evolution.</title>
        <authorList>
            <person name="Lang D."/>
            <person name="Ullrich K.K."/>
            <person name="Murat F."/>
            <person name="Fuchs J."/>
            <person name="Jenkins J."/>
            <person name="Haas F.B."/>
            <person name="Piednoel M."/>
            <person name="Gundlach H."/>
            <person name="Van Bel M."/>
            <person name="Meyberg R."/>
            <person name="Vives C."/>
            <person name="Morata J."/>
            <person name="Symeonidi A."/>
            <person name="Hiss M."/>
            <person name="Muchero W."/>
            <person name="Kamisugi Y."/>
            <person name="Saleh O."/>
            <person name="Blanc G."/>
            <person name="Decker E.L."/>
            <person name="van Gessel N."/>
            <person name="Grimwood J."/>
            <person name="Hayes R.D."/>
            <person name="Graham S.W."/>
            <person name="Gunter L.E."/>
            <person name="McDaniel S.F."/>
            <person name="Hoernstein S.N.W."/>
            <person name="Larsson A."/>
            <person name="Li F.W."/>
            <person name="Perroud P.F."/>
            <person name="Phillips J."/>
            <person name="Ranjan P."/>
            <person name="Rokshar D.S."/>
            <person name="Rothfels C.J."/>
            <person name="Schneider L."/>
            <person name="Shu S."/>
            <person name="Stevenson D.W."/>
            <person name="Thummler F."/>
            <person name="Tillich M."/>
            <person name="Villarreal Aguilar J.C."/>
            <person name="Widiez T."/>
            <person name="Wong G.K."/>
            <person name="Wymore A."/>
            <person name="Zhang Y."/>
            <person name="Zimmer A.D."/>
            <person name="Quatrano R.S."/>
            <person name="Mayer K.F.X."/>
            <person name="Goodstein D."/>
            <person name="Casacuberta J.M."/>
            <person name="Vandepoele K."/>
            <person name="Reski R."/>
            <person name="Cuming A.C."/>
            <person name="Tuskan G.A."/>
            <person name="Maumus F."/>
            <person name="Salse J."/>
            <person name="Schmutz J."/>
            <person name="Rensing S.A."/>
        </authorList>
    </citation>
    <scope>NUCLEOTIDE SEQUENCE [LARGE SCALE GENOMIC DNA]</scope>
    <source>
        <strain evidence="3 4">cv. Gransden 2004</strain>
    </source>
</reference>
<organism evidence="2">
    <name type="scientific">Physcomitrium patens</name>
    <name type="common">Spreading-leaved earth moss</name>
    <name type="synonym">Physcomitrella patens</name>
    <dbReference type="NCBI Taxonomy" id="3218"/>
    <lineage>
        <taxon>Eukaryota</taxon>
        <taxon>Viridiplantae</taxon>
        <taxon>Streptophyta</taxon>
        <taxon>Embryophyta</taxon>
        <taxon>Bryophyta</taxon>
        <taxon>Bryophytina</taxon>
        <taxon>Bryopsida</taxon>
        <taxon>Funariidae</taxon>
        <taxon>Funariales</taxon>
        <taxon>Funariaceae</taxon>
        <taxon>Physcomitrium</taxon>
    </lineage>
</organism>
<reference evidence="3" key="3">
    <citation type="submission" date="2020-12" db="UniProtKB">
        <authorList>
            <consortium name="EnsemblPlants"/>
        </authorList>
    </citation>
    <scope>IDENTIFICATION</scope>
</reference>
<dbReference type="Gramene" id="Pp3c6_26412V3.1">
    <property type="protein sequence ID" value="Pp3c6_26412V3.1"/>
    <property type="gene ID" value="Pp3c6_26412"/>
</dbReference>
<evidence type="ECO:0000313" key="4">
    <source>
        <dbReference type="Proteomes" id="UP000006727"/>
    </source>
</evidence>
<dbReference type="EnsemblPlants" id="Pp3c6_26412V3.1">
    <property type="protein sequence ID" value="Pp3c6_26412V3.1"/>
    <property type="gene ID" value="Pp3c6_26412"/>
</dbReference>
<keyword evidence="4" id="KW-1185">Reference proteome</keyword>
<reference evidence="2 4" key="1">
    <citation type="journal article" date="2008" name="Science">
        <title>The Physcomitrella genome reveals evolutionary insights into the conquest of land by plants.</title>
        <authorList>
            <person name="Rensing S."/>
            <person name="Lang D."/>
            <person name="Zimmer A."/>
            <person name="Terry A."/>
            <person name="Salamov A."/>
            <person name="Shapiro H."/>
            <person name="Nishiyama T."/>
            <person name="Perroud P.-F."/>
            <person name="Lindquist E."/>
            <person name="Kamisugi Y."/>
            <person name="Tanahashi T."/>
            <person name="Sakakibara K."/>
            <person name="Fujita T."/>
            <person name="Oishi K."/>
            <person name="Shin-I T."/>
            <person name="Kuroki Y."/>
            <person name="Toyoda A."/>
            <person name="Suzuki Y."/>
            <person name="Hashimoto A."/>
            <person name="Yamaguchi K."/>
            <person name="Sugano A."/>
            <person name="Kohara Y."/>
            <person name="Fujiyama A."/>
            <person name="Anterola A."/>
            <person name="Aoki S."/>
            <person name="Ashton N."/>
            <person name="Barbazuk W.B."/>
            <person name="Barker E."/>
            <person name="Bennetzen J."/>
            <person name="Bezanilla M."/>
            <person name="Blankenship R."/>
            <person name="Cho S.H."/>
            <person name="Dutcher S."/>
            <person name="Estelle M."/>
            <person name="Fawcett J.A."/>
            <person name="Gundlach H."/>
            <person name="Hanada K."/>
            <person name="Heyl A."/>
            <person name="Hicks K.A."/>
            <person name="Hugh J."/>
            <person name="Lohr M."/>
            <person name="Mayer K."/>
            <person name="Melkozernov A."/>
            <person name="Murata T."/>
            <person name="Nelson D."/>
            <person name="Pils B."/>
            <person name="Prigge M."/>
            <person name="Reiss B."/>
            <person name="Renner T."/>
            <person name="Rombauts S."/>
            <person name="Rushton P."/>
            <person name="Sanderfoot A."/>
            <person name="Schween G."/>
            <person name="Shiu S.-H."/>
            <person name="Stueber K."/>
            <person name="Theodoulou F.L."/>
            <person name="Tu H."/>
            <person name="Van de Peer Y."/>
            <person name="Verrier P.J."/>
            <person name="Waters E."/>
            <person name="Wood A."/>
            <person name="Yang L."/>
            <person name="Cove D."/>
            <person name="Cuming A."/>
            <person name="Hasebe M."/>
            <person name="Lucas S."/>
            <person name="Mishler D.B."/>
            <person name="Reski R."/>
            <person name="Grigoriev I."/>
            <person name="Quatrano R.S."/>
            <person name="Boore J.L."/>
        </authorList>
    </citation>
    <scope>NUCLEOTIDE SEQUENCE [LARGE SCALE GENOMIC DNA]</scope>
    <source>
        <strain evidence="3 4">cv. Gransden 2004</strain>
    </source>
</reference>
<evidence type="ECO:0000313" key="3">
    <source>
        <dbReference type="EnsemblPlants" id="Pp3c6_26412V3.1"/>
    </source>
</evidence>
<dbReference type="EMBL" id="ABEU02000006">
    <property type="protein sequence ID" value="PNR53137.1"/>
    <property type="molecule type" value="Genomic_DNA"/>
</dbReference>
<dbReference type="InParanoid" id="A0A2K1KH85"/>
<evidence type="ECO:0000256" key="1">
    <source>
        <dbReference type="SAM" id="MobiDB-lite"/>
    </source>
</evidence>
<gene>
    <name evidence="2" type="ORF">PHYPA_009512</name>
</gene>
<dbReference type="Proteomes" id="UP000006727">
    <property type="component" value="Chromosome 6"/>
</dbReference>